<evidence type="ECO:0000259" key="6">
    <source>
        <dbReference type="SMART" id="SM00475"/>
    </source>
</evidence>
<proteinExistence type="predicted"/>
<dbReference type="GO" id="GO:0017108">
    <property type="term" value="F:5'-flap endonuclease activity"/>
    <property type="evidence" value="ECO:0007669"/>
    <property type="project" value="InterPro"/>
</dbReference>
<evidence type="ECO:0000256" key="2">
    <source>
        <dbReference type="ARBA" id="ARBA00022801"/>
    </source>
</evidence>
<accession>A0AAJ5NS32</accession>
<dbReference type="KEGG" id="mds:MDIS_02955"/>
<comment type="function">
    <text evidence="4">5'-3' exonuclease acting preferentially on double-stranded DNA.</text>
</comment>
<dbReference type="GO" id="GO:0003677">
    <property type="term" value="F:DNA binding"/>
    <property type="evidence" value="ECO:0007669"/>
    <property type="project" value="UniProtKB-KW"/>
</dbReference>
<dbReference type="InterPro" id="IPR008918">
    <property type="entry name" value="HhH2"/>
</dbReference>
<dbReference type="CDD" id="cd09859">
    <property type="entry name" value="PIN_53EXO"/>
    <property type="match status" value="1"/>
</dbReference>
<evidence type="ECO:0000256" key="3">
    <source>
        <dbReference type="ARBA" id="ARBA00023125"/>
    </source>
</evidence>
<protein>
    <recommendedName>
        <fullName evidence="5">5'-3' exonuclease</fullName>
    </recommendedName>
</protein>
<evidence type="ECO:0000256" key="1">
    <source>
        <dbReference type="ARBA" id="ARBA00022722"/>
    </source>
</evidence>
<dbReference type="NCBIfam" id="NF011546">
    <property type="entry name" value="PRK14976.1-3"/>
    <property type="match status" value="1"/>
</dbReference>
<dbReference type="Gene3D" id="1.10.150.20">
    <property type="entry name" value="5' to 3' exonuclease, C-terminal subdomain"/>
    <property type="match status" value="1"/>
</dbReference>
<dbReference type="AlphaFoldDB" id="A0AAJ5NS32"/>
<dbReference type="GO" id="GO:0033567">
    <property type="term" value="P:DNA replication, Okazaki fragment processing"/>
    <property type="evidence" value="ECO:0007669"/>
    <property type="project" value="InterPro"/>
</dbReference>
<dbReference type="Pfam" id="PF02739">
    <property type="entry name" value="5_3_exonuc_N"/>
    <property type="match status" value="1"/>
</dbReference>
<dbReference type="PANTHER" id="PTHR42646">
    <property type="entry name" value="FLAP ENDONUCLEASE XNI"/>
    <property type="match status" value="1"/>
</dbReference>
<dbReference type="EMBL" id="LR214971">
    <property type="protein sequence ID" value="VEU62139.1"/>
    <property type="molecule type" value="Genomic_DNA"/>
</dbReference>
<dbReference type="InterPro" id="IPR038969">
    <property type="entry name" value="FEN"/>
</dbReference>
<reference evidence="7 8" key="1">
    <citation type="submission" date="2019-01" db="EMBL/GenBank/DDBJ databases">
        <authorList>
            <consortium name="Pathogen Informatics"/>
        </authorList>
    </citation>
    <scope>NUCLEOTIDE SEQUENCE [LARGE SCALE GENOMIC DNA]</scope>
    <source>
        <strain evidence="7 8">NCTC10125</strain>
    </source>
</reference>
<dbReference type="SMART" id="SM00279">
    <property type="entry name" value="HhH2"/>
    <property type="match status" value="1"/>
</dbReference>
<dbReference type="Pfam" id="PF01367">
    <property type="entry name" value="5_3_exonuc"/>
    <property type="match status" value="1"/>
</dbReference>
<dbReference type="InterPro" id="IPR029060">
    <property type="entry name" value="PIN-like_dom_sf"/>
</dbReference>
<dbReference type="CDD" id="cd09898">
    <property type="entry name" value="H3TH_53EXO"/>
    <property type="match status" value="1"/>
</dbReference>
<evidence type="ECO:0000313" key="7">
    <source>
        <dbReference type="EMBL" id="VEU62139.1"/>
    </source>
</evidence>
<dbReference type="InterPro" id="IPR036279">
    <property type="entry name" value="5-3_exonuclease_C_sf"/>
</dbReference>
<organism evidence="7 8">
    <name type="scientific">Mesomycoplasma dispar</name>
    <dbReference type="NCBI Taxonomy" id="86660"/>
    <lineage>
        <taxon>Bacteria</taxon>
        <taxon>Bacillati</taxon>
        <taxon>Mycoplasmatota</taxon>
        <taxon>Mycoplasmoidales</taxon>
        <taxon>Metamycoplasmataceae</taxon>
        <taxon>Mesomycoplasma</taxon>
    </lineage>
</organism>
<keyword evidence="2" id="KW-0378">Hydrolase</keyword>
<dbReference type="InterPro" id="IPR020045">
    <property type="entry name" value="DNA_polI_H3TH"/>
</dbReference>
<dbReference type="PANTHER" id="PTHR42646:SF2">
    <property type="entry name" value="5'-3' EXONUCLEASE FAMILY PROTEIN"/>
    <property type="match status" value="1"/>
</dbReference>
<dbReference type="SMART" id="SM00475">
    <property type="entry name" value="53EXOc"/>
    <property type="match status" value="1"/>
</dbReference>
<keyword evidence="7" id="KW-0808">Transferase</keyword>
<dbReference type="Proteomes" id="UP000289629">
    <property type="component" value="Chromosome"/>
</dbReference>
<dbReference type="RefSeq" id="WP_044635546.1">
    <property type="nucleotide sequence ID" value="NZ_CP007229.1"/>
</dbReference>
<dbReference type="SUPFAM" id="SSF47807">
    <property type="entry name" value="5' to 3' exonuclease, C-terminal subdomain"/>
    <property type="match status" value="1"/>
</dbReference>
<keyword evidence="3" id="KW-0238">DNA-binding</keyword>
<gene>
    <name evidence="7" type="primary">polA</name>
    <name evidence="7" type="ORF">NCTC10125_00557</name>
</gene>
<dbReference type="InterPro" id="IPR002421">
    <property type="entry name" value="5-3_exonuclease"/>
</dbReference>
<keyword evidence="7" id="KW-0548">Nucleotidyltransferase</keyword>
<evidence type="ECO:0000256" key="5">
    <source>
        <dbReference type="ARBA" id="ARBA00050026"/>
    </source>
</evidence>
<dbReference type="Gene3D" id="3.40.50.1010">
    <property type="entry name" value="5'-nuclease"/>
    <property type="match status" value="1"/>
</dbReference>
<dbReference type="GO" id="GO:0008409">
    <property type="term" value="F:5'-3' exonuclease activity"/>
    <property type="evidence" value="ECO:0007669"/>
    <property type="project" value="InterPro"/>
</dbReference>
<sequence length="295" mass="34317">MTRKILLIDGTWLTFKSFFAGYYGNRLINSKGEMTFAIHIFFNSLFKLIRLTEPDNIYFAFDYGSKTARHQNYPDYKKGRVRPPDSLFSQMQLIKKILGFANFLWSEHEDFEADDLIASLQKKIRETDEEAEILIFSSDQDLLQLVDEKTTIINKIENNFINTNTIHNFFETHGFHPEQVVDFKVLAGDSSDNIKVIEGLGKKGAIKLLEKYKNLDNIFLNLGKINEKLAKQITEKKTELLFFKDFIKLNDSANFNFDIFQKLEIKISRDLVDILNDLELKKVNDALFELASKQN</sequence>
<name>A0AAJ5NS32_9BACT</name>
<evidence type="ECO:0000313" key="8">
    <source>
        <dbReference type="Proteomes" id="UP000289629"/>
    </source>
</evidence>
<dbReference type="InterPro" id="IPR020046">
    <property type="entry name" value="5-3_exonucl_a-hlix_arch_N"/>
</dbReference>
<evidence type="ECO:0000256" key="4">
    <source>
        <dbReference type="ARBA" id="ARBA00049957"/>
    </source>
</evidence>
<keyword evidence="1" id="KW-0540">Nuclease</keyword>
<dbReference type="SUPFAM" id="SSF88723">
    <property type="entry name" value="PIN domain-like"/>
    <property type="match status" value="1"/>
</dbReference>
<feature type="domain" description="5'-3' exonuclease" evidence="6">
    <location>
        <begin position="3"/>
        <end position="265"/>
    </location>
</feature>
<dbReference type="GO" id="GO:0016779">
    <property type="term" value="F:nucleotidyltransferase activity"/>
    <property type="evidence" value="ECO:0007669"/>
    <property type="project" value="UniProtKB-KW"/>
</dbReference>